<dbReference type="GO" id="GO:0008270">
    <property type="term" value="F:zinc ion binding"/>
    <property type="evidence" value="ECO:0007669"/>
    <property type="project" value="InterPro"/>
</dbReference>
<sequence>MSLRRKSCDACFRSRRKCDFGRPACGTCRRTKKRCRYAYASSVNPSDATATSDLSTWSDDFITAGCSPAASDISFTTFLDMMSSTMPQASFEAGRASTFHSDQYETFCGTRASHSPSQSILLGMSTTQLDLHLVGPLGEVQPIEGSNESWQWVLSQLKTYPYEFSQQAQTLFIHPQLYQKSMPQPIRAAFGMCSACSLINDSNRATLFKIMDAEVVEILNNPEGDAVLFNELARLQALLLYQMMRLFHGGLEHRVLAEQQQVIILGLALKLLTRSRAELDESEGWDSWILAECIRRTALIVYMVYGVNSIFRHGICTEIHTIAKLPLSTAPTCWNSETDYHNQSEPQRTMTYESVRRIEKALSLFTSHGENILETSTDYPAHEVNFEQSIVAPAAIFLQDLAGVTGEDRWLETAKEHFDLLLLFGGQQPDYHLQDVAIRHWDGYWFGKDRMWGDVFPHYWSTLTAIAMHHYTKLTEDRSAGHYKDPYANDLDWALNHYLLLTDSL</sequence>
<protein>
    <recommendedName>
        <fullName evidence="6">Zn(2)-C6 fungal-type domain-containing protein</fullName>
    </recommendedName>
</protein>
<keyword evidence="8" id="KW-1185">Reference proteome</keyword>
<evidence type="ECO:0000313" key="7">
    <source>
        <dbReference type="EMBL" id="CAH0058707.1"/>
    </source>
</evidence>
<accession>A0A9N9ZNJ8</accession>
<evidence type="ECO:0000256" key="5">
    <source>
        <dbReference type="ARBA" id="ARBA00023242"/>
    </source>
</evidence>
<dbReference type="SUPFAM" id="SSF57701">
    <property type="entry name" value="Zn2/Cys6 DNA-binding domain"/>
    <property type="match status" value="1"/>
</dbReference>
<keyword evidence="4" id="KW-0804">Transcription</keyword>
<keyword evidence="5" id="KW-0539">Nucleus</keyword>
<feature type="domain" description="Zn(2)-C6 fungal-type" evidence="6">
    <location>
        <begin position="7"/>
        <end position="37"/>
    </location>
</feature>
<dbReference type="PROSITE" id="PS50048">
    <property type="entry name" value="ZN2_CY6_FUNGAL_2"/>
    <property type="match status" value="1"/>
</dbReference>
<evidence type="ECO:0000259" key="6">
    <source>
        <dbReference type="PROSITE" id="PS50048"/>
    </source>
</evidence>
<dbReference type="PANTHER" id="PTHR47660">
    <property type="entry name" value="TRANSCRIPTION FACTOR WITH C2H2 AND ZN(2)-CYS(6) DNA BINDING DOMAIN (EUROFUNG)-RELATED-RELATED"/>
    <property type="match status" value="1"/>
</dbReference>
<evidence type="ECO:0000256" key="4">
    <source>
        <dbReference type="ARBA" id="ARBA00023163"/>
    </source>
</evidence>
<dbReference type="Pfam" id="PF00172">
    <property type="entry name" value="Zn_clus"/>
    <property type="match status" value="1"/>
</dbReference>
<name>A0A9N9ZNJ8_9HYPO</name>
<dbReference type="Gene3D" id="4.10.240.10">
    <property type="entry name" value="Zn(2)-C6 fungal-type DNA-binding domain"/>
    <property type="match status" value="1"/>
</dbReference>
<reference evidence="7" key="1">
    <citation type="submission" date="2021-10" db="EMBL/GenBank/DDBJ databases">
        <authorList>
            <person name="Piombo E."/>
        </authorList>
    </citation>
    <scope>NUCLEOTIDE SEQUENCE</scope>
</reference>
<dbReference type="AlphaFoldDB" id="A0A9N9ZNJ8"/>
<keyword evidence="2" id="KW-0862">Zinc</keyword>
<organism evidence="7 8">
    <name type="scientific">Clonostachys solani</name>
    <dbReference type="NCBI Taxonomy" id="160281"/>
    <lineage>
        <taxon>Eukaryota</taxon>
        <taxon>Fungi</taxon>
        <taxon>Dikarya</taxon>
        <taxon>Ascomycota</taxon>
        <taxon>Pezizomycotina</taxon>
        <taxon>Sordariomycetes</taxon>
        <taxon>Hypocreomycetidae</taxon>
        <taxon>Hypocreales</taxon>
        <taxon>Bionectriaceae</taxon>
        <taxon>Clonostachys</taxon>
    </lineage>
</organism>
<dbReference type="GO" id="GO:0000981">
    <property type="term" value="F:DNA-binding transcription factor activity, RNA polymerase II-specific"/>
    <property type="evidence" value="ECO:0007669"/>
    <property type="project" value="InterPro"/>
</dbReference>
<comment type="caution">
    <text evidence="7">The sequence shown here is derived from an EMBL/GenBank/DDBJ whole genome shotgun (WGS) entry which is preliminary data.</text>
</comment>
<proteinExistence type="predicted"/>
<evidence type="ECO:0000313" key="8">
    <source>
        <dbReference type="Proteomes" id="UP000775872"/>
    </source>
</evidence>
<gene>
    <name evidence="7" type="ORF">CSOL1703_00007730</name>
</gene>
<keyword evidence="3" id="KW-0805">Transcription regulation</keyword>
<keyword evidence="1" id="KW-0479">Metal-binding</keyword>
<evidence type="ECO:0000256" key="2">
    <source>
        <dbReference type="ARBA" id="ARBA00022833"/>
    </source>
</evidence>
<dbReference type="InterPro" id="IPR001138">
    <property type="entry name" value="Zn2Cys6_DnaBD"/>
</dbReference>
<dbReference type="EMBL" id="CABFOC020000091">
    <property type="protein sequence ID" value="CAH0058707.1"/>
    <property type="molecule type" value="Genomic_DNA"/>
</dbReference>
<dbReference type="OrthoDB" id="4216928at2759"/>
<evidence type="ECO:0000256" key="3">
    <source>
        <dbReference type="ARBA" id="ARBA00023015"/>
    </source>
</evidence>
<evidence type="ECO:0000256" key="1">
    <source>
        <dbReference type="ARBA" id="ARBA00022723"/>
    </source>
</evidence>
<dbReference type="CDD" id="cd00067">
    <property type="entry name" value="GAL4"/>
    <property type="match status" value="1"/>
</dbReference>
<dbReference type="Proteomes" id="UP000775872">
    <property type="component" value="Unassembled WGS sequence"/>
</dbReference>
<dbReference type="InterPro" id="IPR036864">
    <property type="entry name" value="Zn2-C6_fun-type_DNA-bd_sf"/>
</dbReference>
<dbReference type="PANTHER" id="PTHR47660:SF3">
    <property type="entry name" value="FINGER DOMAIN PROTEIN, PUTATIVE (AFU_ORTHOLOGUE AFUA_4G03310)-RELATED"/>
    <property type="match status" value="1"/>
</dbReference>